<organism evidence="2 3">
    <name type="scientific">Dyadobacter arcticus</name>
    <dbReference type="NCBI Taxonomy" id="1078754"/>
    <lineage>
        <taxon>Bacteria</taxon>
        <taxon>Pseudomonadati</taxon>
        <taxon>Bacteroidota</taxon>
        <taxon>Cytophagia</taxon>
        <taxon>Cytophagales</taxon>
        <taxon>Spirosomataceae</taxon>
        <taxon>Dyadobacter</taxon>
    </lineage>
</organism>
<keyword evidence="3" id="KW-1185">Reference proteome</keyword>
<dbReference type="InterPro" id="IPR001173">
    <property type="entry name" value="Glyco_trans_2-like"/>
</dbReference>
<dbReference type="RefSeq" id="WP_167267597.1">
    <property type="nucleotide sequence ID" value="NZ_JAASQJ010000001.1"/>
</dbReference>
<dbReference type="InterPro" id="IPR029044">
    <property type="entry name" value="Nucleotide-diphossugar_trans"/>
</dbReference>
<accession>A0ABX0UGW9</accession>
<evidence type="ECO:0000313" key="2">
    <source>
        <dbReference type="EMBL" id="NIJ51748.1"/>
    </source>
</evidence>
<proteinExistence type="predicted"/>
<evidence type="ECO:0000313" key="3">
    <source>
        <dbReference type="Proteomes" id="UP001179181"/>
    </source>
</evidence>
<dbReference type="CDD" id="cd06433">
    <property type="entry name" value="GT_2_WfgS_like"/>
    <property type="match status" value="1"/>
</dbReference>
<dbReference type="EMBL" id="JAASQJ010000001">
    <property type="protein sequence ID" value="NIJ51748.1"/>
    <property type="molecule type" value="Genomic_DNA"/>
</dbReference>
<dbReference type="Proteomes" id="UP001179181">
    <property type="component" value="Unassembled WGS sequence"/>
</dbReference>
<dbReference type="Gene3D" id="3.90.550.10">
    <property type="entry name" value="Spore Coat Polysaccharide Biosynthesis Protein SpsA, Chain A"/>
    <property type="match status" value="1"/>
</dbReference>
<gene>
    <name evidence="2" type="ORF">FHS68_000904</name>
</gene>
<sequence length="259" mass="29647">MNNPPFLTIITVTFNAERFLPRTLSSIENALRNLQDPSVVEYLIIDGASVDATWKTADQYSHIISQVISEKDQGLYDAMNKGIAASTGKYLWFLNAGDEIYDSNVLSNLLKKLEEEADIYYSDAMMVRENGTEIGLRSIITPHTLPKNLKWQDFSLGMKVCHQAFVAKKAIVPLYDIHNLSADIDWEITCLQSARQAKYLPFILCRYLVGGFSVQNHRRSLTDRFKVLSKHFGIIPTLFNHIRIIWRGFKFGMSKGKYW</sequence>
<reference evidence="2 3" key="1">
    <citation type="submission" date="2020-03" db="EMBL/GenBank/DDBJ databases">
        <title>Genomic Encyclopedia of Type Strains, Phase IV (KMG-IV): sequencing the most valuable type-strain genomes for metagenomic binning, comparative biology and taxonomic classification.</title>
        <authorList>
            <person name="Goeker M."/>
        </authorList>
    </citation>
    <scope>NUCLEOTIDE SEQUENCE [LARGE SCALE GENOMIC DNA]</scope>
    <source>
        <strain evidence="2 3">DSM 102865</strain>
    </source>
</reference>
<dbReference type="Pfam" id="PF00535">
    <property type="entry name" value="Glycos_transf_2"/>
    <property type="match status" value="1"/>
</dbReference>
<comment type="caution">
    <text evidence="2">The sequence shown here is derived from an EMBL/GenBank/DDBJ whole genome shotgun (WGS) entry which is preliminary data.</text>
</comment>
<dbReference type="PANTHER" id="PTHR22916:SF3">
    <property type="entry name" value="UDP-GLCNAC:BETAGAL BETA-1,3-N-ACETYLGLUCOSAMINYLTRANSFERASE-LIKE PROTEIN 1"/>
    <property type="match status" value="1"/>
</dbReference>
<evidence type="ECO:0000259" key="1">
    <source>
        <dbReference type="Pfam" id="PF00535"/>
    </source>
</evidence>
<feature type="domain" description="Glycosyltransferase 2-like" evidence="1">
    <location>
        <begin position="8"/>
        <end position="170"/>
    </location>
</feature>
<protein>
    <submittedName>
        <fullName evidence="2">Glycosyltransferase involved in cell wall biosynthesis</fullName>
    </submittedName>
</protein>
<name>A0ABX0UGW9_9BACT</name>
<dbReference type="PANTHER" id="PTHR22916">
    <property type="entry name" value="GLYCOSYLTRANSFERASE"/>
    <property type="match status" value="1"/>
</dbReference>
<dbReference type="SUPFAM" id="SSF53448">
    <property type="entry name" value="Nucleotide-diphospho-sugar transferases"/>
    <property type="match status" value="1"/>
</dbReference>